<comment type="caution">
    <text evidence="2">The sequence shown here is derived from an EMBL/GenBank/DDBJ whole genome shotgun (WGS) entry which is preliminary data.</text>
</comment>
<dbReference type="SUPFAM" id="SSF51735">
    <property type="entry name" value="NAD(P)-binding Rossmann-fold domains"/>
    <property type="match status" value="1"/>
</dbReference>
<protein>
    <submittedName>
        <fullName evidence="2">SDR family oxidoreductase</fullName>
    </submittedName>
</protein>
<dbReference type="Pfam" id="PF13460">
    <property type="entry name" value="NAD_binding_10"/>
    <property type="match status" value="1"/>
</dbReference>
<dbReference type="InterPro" id="IPR051606">
    <property type="entry name" value="Polyketide_Oxido-like"/>
</dbReference>
<dbReference type="Proteomes" id="UP001501578">
    <property type="component" value="Unassembled WGS sequence"/>
</dbReference>
<gene>
    <name evidence="2" type="ORF">GCM10009560_60390</name>
</gene>
<organism evidence="2 3">
    <name type="scientific">Nonomuraea longicatena</name>
    <dbReference type="NCBI Taxonomy" id="83682"/>
    <lineage>
        <taxon>Bacteria</taxon>
        <taxon>Bacillati</taxon>
        <taxon>Actinomycetota</taxon>
        <taxon>Actinomycetes</taxon>
        <taxon>Streptosporangiales</taxon>
        <taxon>Streptosporangiaceae</taxon>
        <taxon>Nonomuraea</taxon>
    </lineage>
</organism>
<dbReference type="Gene3D" id="3.40.50.720">
    <property type="entry name" value="NAD(P)-binding Rossmann-like Domain"/>
    <property type="match status" value="1"/>
</dbReference>
<reference evidence="2 3" key="1">
    <citation type="journal article" date="2019" name="Int. J. Syst. Evol. Microbiol.">
        <title>The Global Catalogue of Microorganisms (GCM) 10K type strain sequencing project: providing services to taxonomists for standard genome sequencing and annotation.</title>
        <authorList>
            <consortium name="The Broad Institute Genomics Platform"/>
            <consortium name="The Broad Institute Genome Sequencing Center for Infectious Disease"/>
            <person name="Wu L."/>
            <person name="Ma J."/>
        </authorList>
    </citation>
    <scope>NUCLEOTIDE SEQUENCE [LARGE SCALE GENOMIC DNA]</scope>
    <source>
        <strain evidence="2 3">JCM 11136</strain>
    </source>
</reference>
<keyword evidence="3" id="KW-1185">Reference proteome</keyword>
<dbReference type="PANTHER" id="PTHR43355">
    <property type="entry name" value="FLAVIN REDUCTASE (NADPH)"/>
    <property type="match status" value="1"/>
</dbReference>
<name>A0ABN1QPE1_9ACTN</name>
<sequence length="204" mass="21986">MFGATGGTGRLVVRRALEEGHLVTAVARRPEAVDEQHPGLEVVKGDVMDPRTLKIATDTDAVVYLVGPTGFGSTAVYTRGVENTVEAMTAAGVKRAVIVTNGLVNTPSDGFPQRLLKMVLRSTVLKGSYDDHVRLQKIVHRLPLDWTVVRPPRLLDSPARGVYRTALDVGLRNGLAIGRADLADAVLQVVGDPKTYRHAVDVAY</sequence>
<dbReference type="InterPro" id="IPR036291">
    <property type="entry name" value="NAD(P)-bd_dom_sf"/>
</dbReference>
<evidence type="ECO:0000313" key="3">
    <source>
        <dbReference type="Proteomes" id="UP001501578"/>
    </source>
</evidence>
<evidence type="ECO:0000259" key="1">
    <source>
        <dbReference type="Pfam" id="PF13460"/>
    </source>
</evidence>
<evidence type="ECO:0000313" key="2">
    <source>
        <dbReference type="EMBL" id="GAA0945433.1"/>
    </source>
</evidence>
<proteinExistence type="predicted"/>
<accession>A0ABN1QPE1</accession>
<dbReference type="InterPro" id="IPR016040">
    <property type="entry name" value="NAD(P)-bd_dom"/>
</dbReference>
<dbReference type="EMBL" id="BAAAHQ010000038">
    <property type="protein sequence ID" value="GAA0945433.1"/>
    <property type="molecule type" value="Genomic_DNA"/>
</dbReference>
<dbReference type="PANTHER" id="PTHR43355:SF2">
    <property type="entry name" value="FLAVIN REDUCTASE (NADPH)"/>
    <property type="match status" value="1"/>
</dbReference>
<feature type="domain" description="NAD(P)-binding" evidence="1">
    <location>
        <begin position="3"/>
        <end position="193"/>
    </location>
</feature>